<evidence type="ECO:0000256" key="1">
    <source>
        <dbReference type="SAM" id="Phobius"/>
    </source>
</evidence>
<dbReference type="EMBL" id="JAAQPH010000002">
    <property type="protein sequence ID" value="NIA67609.1"/>
    <property type="molecule type" value="Genomic_DNA"/>
</dbReference>
<dbReference type="Proteomes" id="UP000761264">
    <property type="component" value="Unassembled WGS sequence"/>
</dbReference>
<feature type="transmembrane region" description="Helical" evidence="1">
    <location>
        <begin position="21"/>
        <end position="38"/>
    </location>
</feature>
<keyword evidence="3" id="KW-1185">Reference proteome</keyword>
<keyword evidence="1" id="KW-1133">Transmembrane helix</keyword>
<feature type="transmembrane region" description="Helical" evidence="1">
    <location>
        <begin position="58"/>
        <end position="81"/>
    </location>
</feature>
<reference evidence="2" key="1">
    <citation type="submission" date="2020-03" db="EMBL/GenBank/DDBJ databases">
        <title>Genome of Pelagibius litoralis DSM 21314T.</title>
        <authorList>
            <person name="Wang G."/>
        </authorList>
    </citation>
    <scope>NUCLEOTIDE SEQUENCE</scope>
    <source>
        <strain evidence="2">DSM 21314</strain>
    </source>
</reference>
<sequence length="87" mass="9424">MEEKHPLLPHEKQALRFVCRHLVIGLAASCGFCAAILASDLAGLRGLIMGSQQPWLSLGLLFFGLFITFGSVALGISLMALGRDRDR</sequence>
<protein>
    <submittedName>
        <fullName evidence="2">Uncharacterized protein</fullName>
    </submittedName>
</protein>
<evidence type="ECO:0000313" key="2">
    <source>
        <dbReference type="EMBL" id="NIA67609.1"/>
    </source>
</evidence>
<keyword evidence="1" id="KW-0472">Membrane</keyword>
<dbReference type="AlphaFoldDB" id="A0A967EVB6"/>
<accession>A0A967EVB6</accession>
<keyword evidence="1" id="KW-0812">Transmembrane</keyword>
<gene>
    <name evidence="2" type="ORF">HBA54_03300</name>
</gene>
<proteinExistence type="predicted"/>
<comment type="caution">
    <text evidence="2">The sequence shown here is derived from an EMBL/GenBank/DDBJ whole genome shotgun (WGS) entry which is preliminary data.</text>
</comment>
<name>A0A967EVB6_9PROT</name>
<organism evidence="2 3">
    <name type="scientific">Pelagibius litoralis</name>
    <dbReference type="NCBI Taxonomy" id="374515"/>
    <lineage>
        <taxon>Bacteria</taxon>
        <taxon>Pseudomonadati</taxon>
        <taxon>Pseudomonadota</taxon>
        <taxon>Alphaproteobacteria</taxon>
        <taxon>Rhodospirillales</taxon>
        <taxon>Rhodovibrionaceae</taxon>
        <taxon>Pelagibius</taxon>
    </lineage>
</organism>
<evidence type="ECO:0000313" key="3">
    <source>
        <dbReference type="Proteomes" id="UP000761264"/>
    </source>
</evidence>